<reference evidence="3 4" key="1">
    <citation type="submission" date="2017-07" db="EMBL/GenBank/DDBJ databases">
        <title>An improved, manually edited Actinidia chinensis var. chinensis (kiwifruit) genome highlights the challenges associated with draft genomes and gene prediction in plants.</title>
        <authorList>
            <person name="Pilkington S."/>
            <person name="Crowhurst R."/>
            <person name="Hilario E."/>
            <person name="Nardozza S."/>
            <person name="Fraser L."/>
            <person name="Peng Y."/>
            <person name="Gunaseelan K."/>
            <person name="Simpson R."/>
            <person name="Tahir J."/>
            <person name="Deroles S."/>
            <person name="Templeton K."/>
            <person name="Luo Z."/>
            <person name="Davy M."/>
            <person name="Cheng C."/>
            <person name="Mcneilage M."/>
            <person name="Scaglione D."/>
            <person name="Liu Y."/>
            <person name="Zhang Q."/>
            <person name="Datson P."/>
            <person name="De Silva N."/>
            <person name="Gardiner S."/>
            <person name="Bassett H."/>
            <person name="Chagne D."/>
            <person name="Mccallum J."/>
            <person name="Dzierzon H."/>
            <person name="Deng C."/>
            <person name="Wang Y.-Y."/>
            <person name="Barron N."/>
            <person name="Manako K."/>
            <person name="Bowen J."/>
            <person name="Foster T."/>
            <person name="Erridge Z."/>
            <person name="Tiffin H."/>
            <person name="Waite C."/>
            <person name="Davies K."/>
            <person name="Grierson E."/>
            <person name="Laing W."/>
            <person name="Kirk R."/>
            <person name="Chen X."/>
            <person name="Wood M."/>
            <person name="Montefiori M."/>
            <person name="Brummell D."/>
            <person name="Schwinn K."/>
            <person name="Catanach A."/>
            <person name="Fullerton C."/>
            <person name="Li D."/>
            <person name="Meiyalaghan S."/>
            <person name="Nieuwenhuizen N."/>
            <person name="Read N."/>
            <person name="Prakash R."/>
            <person name="Hunter D."/>
            <person name="Zhang H."/>
            <person name="Mckenzie M."/>
            <person name="Knabel M."/>
            <person name="Harris A."/>
            <person name="Allan A."/>
            <person name="Chen A."/>
            <person name="Janssen B."/>
            <person name="Plunkett B."/>
            <person name="Dwamena C."/>
            <person name="Voogd C."/>
            <person name="Leif D."/>
            <person name="Lafferty D."/>
            <person name="Souleyre E."/>
            <person name="Varkonyi-Gasic E."/>
            <person name="Gambi F."/>
            <person name="Hanley J."/>
            <person name="Yao J.-L."/>
            <person name="Cheung J."/>
            <person name="David K."/>
            <person name="Warren B."/>
            <person name="Marsh K."/>
            <person name="Snowden K."/>
            <person name="Lin-Wang K."/>
            <person name="Brian L."/>
            <person name="Martinez-Sanchez M."/>
            <person name="Wang M."/>
            <person name="Ileperuma N."/>
            <person name="Macnee N."/>
            <person name="Campin R."/>
            <person name="Mcatee P."/>
            <person name="Drummond R."/>
            <person name="Espley R."/>
            <person name="Ireland H."/>
            <person name="Wu R."/>
            <person name="Atkinson R."/>
            <person name="Karunairetnam S."/>
            <person name="Bulley S."/>
            <person name="Chunkath S."/>
            <person name="Hanley Z."/>
            <person name="Storey R."/>
            <person name="Thrimawithana A."/>
            <person name="Thomson S."/>
            <person name="David C."/>
            <person name="Testolin R."/>
        </authorList>
    </citation>
    <scope>NUCLEOTIDE SEQUENCE [LARGE SCALE GENOMIC DNA]</scope>
    <source>
        <strain evidence="4">cv. Red5</strain>
        <tissue evidence="3">Young leaf</tissue>
    </source>
</reference>
<dbReference type="Gramene" id="PSS06472">
    <property type="protein sequence ID" value="PSS06472"/>
    <property type="gene ID" value="CEY00_Acc19170"/>
</dbReference>
<dbReference type="STRING" id="1590841.A0A2R6QEA5"/>
<dbReference type="InParanoid" id="A0A2R6QEA5"/>
<dbReference type="AlphaFoldDB" id="A0A2R6QEA5"/>
<dbReference type="PANTHER" id="PTHR36008:SF1">
    <property type="entry name" value="OS09G0478400 PROTEIN"/>
    <property type="match status" value="1"/>
</dbReference>
<evidence type="ECO:0000256" key="2">
    <source>
        <dbReference type="SAM" id="Phobius"/>
    </source>
</evidence>
<name>A0A2R6QEA5_ACTCC</name>
<evidence type="ECO:0000256" key="1">
    <source>
        <dbReference type="SAM" id="MobiDB-lite"/>
    </source>
</evidence>
<dbReference type="OMA" id="ATMPMVV"/>
<comment type="caution">
    <text evidence="3">The sequence shown here is derived from an EMBL/GenBank/DDBJ whole genome shotgun (WGS) entry which is preliminary data.</text>
</comment>
<gene>
    <name evidence="3" type="ORF">CEY00_Acc19170</name>
</gene>
<keyword evidence="2" id="KW-0472">Membrane</keyword>
<evidence type="ECO:0000313" key="3">
    <source>
        <dbReference type="EMBL" id="PSS06472.1"/>
    </source>
</evidence>
<reference evidence="4" key="2">
    <citation type="journal article" date="2018" name="BMC Genomics">
        <title>A manually annotated Actinidia chinensis var. chinensis (kiwifruit) genome highlights the challenges associated with draft genomes and gene prediction in plants.</title>
        <authorList>
            <person name="Pilkington S.M."/>
            <person name="Crowhurst R."/>
            <person name="Hilario E."/>
            <person name="Nardozza S."/>
            <person name="Fraser L."/>
            <person name="Peng Y."/>
            <person name="Gunaseelan K."/>
            <person name="Simpson R."/>
            <person name="Tahir J."/>
            <person name="Deroles S.C."/>
            <person name="Templeton K."/>
            <person name="Luo Z."/>
            <person name="Davy M."/>
            <person name="Cheng C."/>
            <person name="McNeilage M."/>
            <person name="Scaglione D."/>
            <person name="Liu Y."/>
            <person name="Zhang Q."/>
            <person name="Datson P."/>
            <person name="De Silva N."/>
            <person name="Gardiner S.E."/>
            <person name="Bassett H."/>
            <person name="Chagne D."/>
            <person name="McCallum J."/>
            <person name="Dzierzon H."/>
            <person name="Deng C."/>
            <person name="Wang Y.Y."/>
            <person name="Barron L."/>
            <person name="Manako K."/>
            <person name="Bowen J."/>
            <person name="Foster T.M."/>
            <person name="Erridge Z.A."/>
            <person name="Tiffin H."/>
            <person name="Waite C.N."/>
            <person name="Davies K.M."/>
            <person name="Grierson E.P."/>
            <person name="Laing W.A."/>
            <person name="Kirk R."/>
            <person name="Chen X."/>
            <person name="Wood M."/>
            <person name="Montefiori M."/>
            <person name="Brummell D.A."/>
            <person name="Schwinn K.E."/>
            <person name="Catanach A."/>
            <person name="Fullerton C."/>
            <person name="Li D."/>
            <person name="Meiyalaghan S."/>
            <person name="Nieuwenhuizen N."/>
            <person name="Read N."/>
            <person name="Prakash R."/>
            <person name="Hunter D."/>
            <person name="Zhang H."/>
            <person name="McKenzie M."/>
            <person name="Knabel M."/>
            <person name="Harris A."/>
            <person name="Allan A.C."/>
            <person name="Gleave A."/>
            <person name="Chen A."/>
            <person name="Janssen B.J."/>
            <person name="Plunkett B."/>
            <person name="Ampomah-Dwamena C."/>
            <person name="Voogd C."/>
            <person name="Leif D."/>
            <person name="Lafferty D."/>
            <person name="Souleyre E.J.F."/>
            <person name="Varkonyi-Gasic E."/>
            <person name="Gambi F."/>
            <person name="Hanley J."/>
            <person name="Yao J.L."/>
            <person name="Cheung J."/>
            <person name="David K.M."/>
            <person name="Warren B."/>
            <person name="Marsh K."/>
            <person name="Snowden K.C."/>
            <person name="Lin-Wang K."/>
            <person name="Brian L."/>
            <person name="Martinez-Sanchez M."/>
            <person name="Wang M."/>
            <person name="Ileperuma N."/>
            <person name="Macnee N."/>
            <person name="Campin R."/>
            <person name="McAtee P."/>
            <person name="Drummond R.S.M."/>
            <person name="Espley R.V."/>
            <person name="Ireland H.S."/>
            <person name="Wu R."/>
            <person name="Atkinson R.G."/>
            <person name="Karunairetnam S."/>
            <person name="Bulley S."/>
            <person name="Chunkath S."/>
            <person name="Hanley Z."/>
            <person name="Storey R."/>
            <person name="Thrimawithana A.H."/>
            <person name="Thomson S."/>
            <person name="David C."/>
            <person name="Testolin R."/>
            <person name="Huang H."/>
            <person name="Hellens R.P."/>
            <person name="Schaffer R.J."/>
        </authorList>
    </citation>
    <scope>NUCLEOTIDE SEQUENCE [LARGE SCALE GENOMIC DNA]</scope>
    <source>
        <strain evidence="4">cv. Red5</strain>
    </source>
</reference>
<evidence type="ECO:0000313" key="4">
    <source>
        <dbReference type="Proteomes" id="UP000241394"/>
    </source>
</evidence>
<dbReference type="FunCoup" id="A0A2R6QEA5">
    <property type="interactions" value="2562"/>
</dbReference>
<feature type="transmembrane region" description="Helical" evidence="2">
    <location>
        <begin position="63"/>
        <end position="82"/>
    </location>
</feature>
<keyword evidence="2" id="KW-0812">Transmembrane</keyword>
<dbReference type="EMBL" id="NKQK01000017">
    <property type="protein sequence ID" value="PSS06472.1"/>
    <property type="molecule type" value="Genomic_DNA"/>
</dbReference>
<protein>
    <submittedName>
        <fullName evidence="3">TNFAIP3-interacting protein like</fullName>
    </submittedName>
</protein>
<dbReference type="PANTHER" id="PTHR36008">
    <property type="entry name" value="OS09G0478400 PROTEIN"/>
    <property type="match status" value="1"/>
</dbReference>
<feature type="region of interest" description="Disordered" evidence="1">
    <location>
        <begin position="123"/>
        <end position="142"/>
    </location>
</feature>
<proteinExistence type="predicted"/>
<dbReference type="Proteomes" id="UP000241394">
    <property type="component" value="Chromosome LG17"/>
</dbReference>
<keyword evidence="2" id="KW-1133">Transmembrane helix</keyword>
<sequence>MMLRVCRALFPLHRRMHSLSRDSPSETLKKKVAELEKIRKKKNPKKDQLFVEVLESMKYLDTATMPMVLTAVAIALFVKLLMMYDESKSQELIERKIKKAPPEMGSVRMLSREEWDIIQELPPKTPFESPNARPNSRIRTGEPLHMEDLKDWTIDVLTDALTRAEETARRRPK</sequence>
<accession>A0A2R6QEA5</accession>
<keyword evidence="4" id="KW-1185">Reference proteome</keyword>
<dbReference type="OrthoDB" id="2018517at2759"/>
<organism evidence="3 4">
    <name type="scientific">Actinidia chinensis var. chinensis</name>
    <name type="common">Chinese soft-hair kiwi</name>
    <dbReference type="NCBI Taxonomy" id="1590841"/>
    <lineage>
        <taxon>Eukaryota</taxon>
        <taxon>Viridiplantae</taxon>
        <taxon>Streptophyta</taxon>
        <taxon>Embryophyta</taxon>
        <taxon>Tracheophyta</taxon>
        <taxon>Spermatophyta</taxon>
        <taxon>Magnoliopsida</taxon>
        <taxon>eudicotyledons</taxon>
        <taxon>Gunneridae</taxon>
        <taxon>Pentapetalae</taxon>
        <taxon>asterids</taxon>
        <taxon>Ericales</taxon>
        <taxon>Actinidiaceae</taxon>
        <taxon>Actinidia</taxon>
    </lineage>
</organism>